<keyword evidence="7 8" id="KW-0472">Membrane</keyword>
<evidence type="ECO:0000256" key="7">
    <source>
        <dbReference type="ARBA" id="ARBA00023136"/>
    </source>
</evidence>
<feature type="transmembrane region" description="Helical" evidence="8">
    <location>
        <begin position="389"/>
        <end position="414"/>
    </location>
</feature>
<name>A0A6N4QIF0_9LEPT</name>
<reference evidence="9 10" key="1">
    <citation type="journal article" date="2019" name="PLoS Negl. Trop. Dis.">
        <title>Revisiting the worldwide diversity of Leptospira species in the environment.</title>
        <authorList>
            <person name="Vincent A.T."/>
            <person name="Schiettekatte O."/>
            <person name="Bourhy P."/>
            <person name="Veyrier F.J."/>
            <person name="Picardeau M."/>
        </authorList>
    </citation>
    <scope>NUCLEOTIDE SEQUENCE [LARGE SCALE GENOMIC DNA]</scope>
    <source>
        <strain evidence="9 10">201702445</strain>
    </source>
</reference>
<dbReference type="PANTHER" id="PTHR32063:SF24">
    <property type="entry name" value="CATION EFFLUX SYSTEM (ACRB_ACRD_ACRF FAMILY)"/>
    <property type="match status" value="1"/>
</dbReference>
<dbReference type="Gene3D" id="3.30.70.1440">
    <property type="entry name" value="Multidrug efflux transporter AcrB pore domain"/>
    <property type="match status" value="1"/>
</dbReference>
<sequence>MLSRLLNISLSNPILSAGIVFFLFVYSFFTLKEVPIDAVPDITNVQVIVTVKTGSLDPEQVEKVVTFPLETELMGMPNLIDVRSVSKFGLSNISLIFKEGTDIYQARSMVLERLASAKEKLPKGISPTIVPNTTGLGEIFFYTVEAKPGSKLASLPEKDLLLYLRTVQDYTVRPQLKALVPGIVEVDSNGGYEKEIHIDLNPSKMKSWGITIDQLIGELSTIGESFGGGFIENDGKVSIVRAYGIKKNLDSLSEVTVKRTLTGSSIRVGDIAEVKEHGKQRLGGASSEGKEIVLGTAMMLRGENSYRVNADLNQAVSRLNLPEDVQVRVLLERSFLIHSTIRTVIKNLAEGAILVVLTLFFILFNIKASVIVAMIIPGSMLLTAIFMKVFGISANLMSLGAIDFGLLVDASIVITENVLTRFEKTSFINREDKIKTILNASLEVLKPVSFGVVVIMLVYVPILTLDGIPGKMFRPMAETVLLALGFSLILAVFFLPPMLFFFISPSAKGQGAHRETKKSRIVALYETYLPILLNKPKPIVIGSVVFFLLTLLIYFRMGTVFLPKLMEGDLMLVVVREGDISIEESLKEQKEVERLLMEMPEVQSVFSRIGTSSVANDPMGTFNADTFIILKKKSLDDLLQAKNWEPFLDRIHKKVQNRFPSSELTLSQPLEARFNELLEGSRADISVRILGKDLNVLLGLQETLKETLHKIPGAAEVELDPIMALRKSRVIDITPDPSKLKYYNISLPSFNNVVESSMSGFELGGYYEEEVRFPIKIWLSEEFRNRESEISDIGVGTLDGGMIPIKLLASIDKKEKVMTISRNRSRRFVAVSVNLRGRDLEGFYSEAKDKISAMNIPQGYSVFWGGQIENLAKAKEKLSVILPSTLLMIFVVLYLGLRSVRQALLVFFCVPFALTGGIWFLFLRGMDLSVSAFVGCIALSGIAVLNGLVKLDTIHRIREEKNLSVRDAVLEGATSRIRPVIMTALVASFGFIPMAFGGGLGSEVQKPLATVVIGGIVSSTLLTLVILPVFYYWMEKNSEN</sequence>
<dbReference type="SUPFAM" id="SSF82714">
    <property type="entry name" value="Multidrug efflux transporter AcrB TolC docking domain, DN and DC subdomains"/>
    <property type="match status" value="2"/>
</dbReference>
<dbReference type="Pfam" id="PF00873">
    <property type="entry name" value="ACR_tran"/>
    <property type="match status" value="1"/>
</dbReference>
<feature type="transmembrane region" description="Helical" evidence="8">
    <location>
        <begin position="448"/>
        <end position="468"/>
    </location>
</feature>
<dbReference type="InterPro" id="IPR004763">
    <property type="entry name" value="CusA-like"/>
</dbReference>
<feature type="transmembrane region" description="Helical" evidence="8">
    <location>
        <begin position="480"/>
        <end position="503"/>
    </location>
</feature>
<evidence type="ECO:0000256" key="6">
    <source>
        <dbReference type="ARBA" id="ARBA00022989"/>
    </source>
</evidence>
<dbReference type="SUPFAM" id="SSF82866">
    <property type="entry name" value="Multidrug efflux transporter AcrB transmembrane domain"/>
    <property type="match status" value="2"/>
</dbReference>
<evidence type="ECO:0000313" key="10">
    <source>
        <dbReference type="Proteomes" id="UP000297613"/>
    </source>
</evidence>
<feature type="transmembrane region" description="Helical" evidence="8">
    <location>
        <begin position="930"/>
        <end position="949"/>
    </location>
</feature>
<dbReference type="RefSeq" id="WP_135571813.1">
    <property type="nucleotide sequence ID" value="NZ_RQGK01000072.1"/>
</dbReference>
<feature type="transmembrane region" description="Helical" evidence="8">
    <location>
        <begin position="977"/>
        <end position="996"/>
    </location>
</feature>
<dbReference type="SUPFAM" id="SSF82693">
    <property type="entry name" value="Multidrug efflux transporter AcrB pore domain, PN1, PN2, PC1 and PC2 subdomains"/>
    <property type="match status" value="1"/>
</dbReference>
<dbReference type="PRINTS" id="PR00702">
    <property type="entry name" value="ACRIFLAVINRP"/>
</dbReference>
<feature type="transmembrane region" description="Helical" evidence="8">
    <location>
        <begin position="539"/>
        <end position="557"/>
    </location>
</feature>
<feature type="transmembrane region" description="Helical" evidence="8">
    <location>
        <begin position="352"/>
        <end position="377"/>
    </location>
</feature>
<evidence type="ECO:0000256" key="3">
    <source>
        <dbReference type="ARBA" id="ARBA00022448"/>
    </source>
</evidence>
<keyword evidence="3" id="KW-0813">Transport</keyword>
<keyword evidence="5 8" id="KW-0812">Transmembrane</keyword>
<evidence type="ECO:0000256" key="1">
    <source>
        <dbReference type="ARBA" id="ARBA00004651"/>
    </source>
</evidence>
<dbReference type="EMBL" id="RQGM01000030">
    <property type="protein sequence ID" value="TGL85309.1"/>
    <property type="molecule type" value="Genomic_DNA"/>
</dbReference>
<feature type="transmembrane region" description="Helical" evidence="8">
    <location>
        <begin position="1008"/>
        <end position="1034"/>
    </location>
</feature>
<gene>
    <name evidence="9" type="ORF">EHQ83_08350</name>
</gene>
<dbReference type="Gene3D" id="3.30.2090.10">
    <property type="entry name" value="Multidrug efflux transporter AcrB TolC docking domain, DN and DC subdomains"/>
    <property type="match status" value="2"/>
</dbReference>
<feature type="transmembrane region" description="Helical" evidence="8">
    <location>
        <begin position="903"/>
        <end position="923"/>
    </location>
</feature>
<keyword evidence="6 8" id="KW-1133">Transmembrane helix</keyword>
<evidence type="ECO:0000256" key="8">
    <source>
        <dbReference type="SAM" id="Phobius"/>
    </source>
</evidence>
<dbReference type="Gene3D" id="1.20.1640.10">
    <property type="entry name" value="Multidrug efflux transporter AcrB transmembrane domain"/>
    <property type="match status" value="2"/>
</dbReference>
<dbReference type="Gene3D" id="3.30.70.1430">
    <property type="entry name" value="Multidrug efflux transporter AcrB pore domain"/>
    <property type="match status" value="2"/>
</dbReference>
<dbReference type="AlphaFoldDB" id="A0A6N4QIF0"/>
<dbReference type="Proteomes" id="UP000297613">
    <property type="component" value="Unassembled WGS sequence"/>
</dbReference>
<dbReference type="GO" id="GO:0042910">
    <property type="term" value="F:xenobiotic transmembrane transporter activity"/>
    <property type="evidence" value="ECO:0007669"/>
    <property type="project" value="TreeGrafter"/>
</dbReference>
<feature type="transmembrane region" description="Helical" evidence="8">
    <location>
        <begin position="878"/>
        <end position="897"/>
    </location>
</feature>
<evidence type="ECO:0000256" key="2">
    <source>
        <dbReference type="ARBA" id="ARBA00010942"/>
    </source>
</evidence>
<dbReference type="GO" id="GO:0008324">
    <property type="term" value="F:monoatomic cation transmembrane transporter activity"/>
    <property type="evidence" value="ECO:0007669"/>
    <property type="project" value="InterPro"/>
</dbReference>
<keyword evidence="4" id="KW-1003">Cell membrane</keyword>
<dbReference type="InterPro" id="IPR001036">
    <property type="entry name" value="Acrflvin-R"/>
</dbReference>
<dbReference type="PANTHER" id="PTHR32063">
    <property type="match status" value="1"/>
</dbReference>
<evidence type="ECO:0000256" key="5">
    <source>
        <dbReference type="ARBA" id="ARBA00022692"/>
    </source>
</evidence>
<comment type="caution">
    <text evidence="9">The sequence shown here is derived from an EMBL/GenBank/DDBJ whole genome shotgun (WGS) entry which is preliminary data.</text>
</comment>
<dbReference type="Gene3D" id="3.30.70.1320">
    <property type="entry name" value="Multidrug efflux transporter AcrB pore domain like"/>
    <property type="match status" value="1"/>
</dbReference>
<comment type="subcellular location">
    <subcellularLocation>
        <location evidence="1">Cell membrane</location>
        <topology evidence="1">Multi-pass membrane protein</topology>
    </subcellularLocation>
</comment>
<dbReference type="GO" id="GO:0005886">
    <property type="term" value="C:plasma membrane"/>
    <property type="evidence" value="ECO:0007669"/>
    <property type="project" value="UniProtKB-SubCell"/>
</dbReference>
<dbReference type="NCBIfam" id="TIGR00914">
    <property type="entry name" value="2A0601"/>
    <property type="match status" value="1"/>
</dbReference>
<proteinExistence type="inferred from homology"/>
<feature type="transmembrane region" description="Helical" evidence="8">
    <location>
        <begin position="12"/>
        <end position="29"/>
    </location>
</feature>
<protein>
    <submittedName>
        <fullName evidence="9">Efflux RND transporter permease subunit</fullName>
    </submittedName>
</protein>
<dbReference type="InterPro" id="IPR027463">
    <property type="entry name" value="AcrB_DN_DC_subdom"/>
</dbReference>
<organism evidence="9 10">
    <name type="scientific">Leptospira yasudae</name>
    <dbReference type="NCBI Taxonomy" id="2202201"/>
    <lineage>
        <taxon>Bacteria</taxon>
        <taxon>Pseudomonadati</taxon>
        <taxon>Spirochaetota</taxon>
        <taxon>Spirochaetia</taxon>
        <taxon>Leptospirales</taxon>
        <taxon>Leptospiraceae</taxon>
        <taxon>Leptospira</taxon>
    </lineage>
</organism>
<comment type="similarity">
    <text evidence="2">Belongs to the resistance-nodulation-cell division (RND) (TC 2.A.6) family.</text>
</comment>
<evidence type="ECO:0000313" key="9">
    <source>
        <dbReference type="EMBL" id="TGL85309.1"/>
    </source>
</evidence>
<accession>A0A6N4QIF0</accession>
<evidence type="ECO:0000256" key="4">
    <source>
        <dbReference type="ARBA" id="ARBA00022475"/>
    </source>
</evidence>